<dbReference type="InterPro" id="IPR006143">
    <property type="entry name" value="RND_pump_MFP"/>
</dbReference>
<dbReference type="GO" id="GO:1990281">
    <property type="term" value="C:efflux pump complex"/>
    <property type="evidence" value="ECO:0007669"/>
    <property type="project" value="TreeGrafter"/>
</dbReference>
<evidence type="ECO:0000256" key="3">
    <source>
        <dbReference type="ARBA" id="ARBA00022448"/>
    </source>
</evidence>
<dbReference type="PANTHER" id="PTHR30469:SF33">
    <property type="entry name" value="SLR1207 PROTEIN"/>
    <property type="match status" value="1"/>
</dbReference>
<dbReference type="Pfam" id="PF25967">
    <property type="entry name" value="RND-MFP_C"/>
    <property type="match status" value="1"/>
</dbReference>
<dbReference type="Proteomes" id="UP000077667">
    <property type="component" value="Chromosome"/>
</dbReference>
<comment type="subcellular location">
    <subcellularLocation>
        <location evidence="1">Cell envelope</location>
    </subcellularLocation>
</comment>
<comment type="similarity">
    <text evidence="2">Belongs to the membrane fusion protein (MFP) (TC 8.A.1) family.</text>
</comment>
<dbReference type="EMBL" id="CP015772">
    <property type="protein sequence ID" value="ANH81598.1"/>
    <property type="molecule type" value="Genomic_DNA"/>
</dbReference>
<reference evidence="8 9" key="1">
    <citation type="submission" date="2016-05" db="EMBL/GenBank/DDBJ databases">
        <title>Niabella ginsenosidivorans BS26 whole genome sequencing.</title>
        <authorList>
            <person name="Im W.T."/>
            <person name="Siddiqi M.Z."/>
        </authorList>
    </citation>
    <scope>NUCLEOTIDE SEQUENCE [LARGE SCALE GENOMIC DNA]</scope>
    <source>
        <strain evidence="8 9">BS26</strain>
    </source>
</reference>
<feature type="region of interest" description="Disordered" evidence="4">
    <location>
        <begin position="358"/>
        <end position="382"/>
    </location>
</feature>
<evidence type="ECO:0000313" key="9">
    <source>
        <dbReference type="Proteomes" id="UP000077667"/>
    </source>
</evidence>
<dbReference type="STRING" id="1176587.A8C56_11980"/>
<dbReference type="SUPFAM" id="SSF111369">
    <property type="entry name" value="HlyD-like secretion proteins"/>
    <property type="match status" value="1"/>
</dbReference>
<evidence type="ECO:0000259" key="5">
    <source>
        <dbReference type="Pfam" id="PF25917"/>
    </source>
</evidence>
<keyword evidence="3" id="KW-0813">Transport</keyword>
<evidence type="ECO:0000259" key="6">
    <source>
        <dbReference type="Pfam" id="PF25967"/>
    </source>
</evidence>
<dbReference type="Pfam" id="PF25990">
    <property type="entry name" value="Beta-barrel_YknX"/>
    <property type="match status" value="1"/>
</dbReference>
<evidence type="ECO:0000256" key="2">
    <source>
        <dbReference type="ARBA" id="ARBA00009477"/>
    </source>
</evidence>
<feature type="compositionally biased region" description="Basic and acidic residues" evidence="4">
    <location>
        <begin position="358"/>
        <end position="372"/>
    </location>
</feature>
<dbReference type="Gene3D" id="2.40.50.100">
    <property type="match status" value="1"/>
</dbReference>
<sequence length="457" mass="49749">MSKKWKRIWIIAGCVIALLIIYSVVSNKDKDLIKVAAEKAAIRSITQTVTASGQIYPEYEVKISPDVSGEITDLNVQEGDSVKKGQILARVYADNYALDRDEASARLGQSQANVANSEAALGVQKAMLDKAQQAYNRNKKLFDDRVISKAEFEQYETDLASAQANYNASLQNIRSLRAGVLSSQTGLMAANKVLGRATIVSPISGIISSLKVEKGERVVGTAQMAGTEMMTVADMSTMEVRVNVGENDIVKVSIGDNADIEVDAYNGRKFKGIVTKIASSVKSALGTTTGTGTSSNDVTNYEVRIRIDKNSYQDLIDPTHPRKFPFRPGMNASADIKTQRKDNIVTVPIAAVNARIKGSDKSLSDTRKDQKDPANNAADEDSKAGEMEEVVYIVMKDNVVKKRIVKTGIQDINYIEIRAGLKAGDLVVTAPYSAVSQTLKDDTRVKIVPKEELFKAK</sequence>
<protein>
    <submittedName>
        <fullName evidence="8">Efflux transporter periplasmic adaptor subunit</fullName>
    </submittedName>
</protein>
<accession>A0A1A9I1R6</accession>
<evidence type="ECO:0000259" key="7">
    <source>
        <dbReference type="Pfam" id="PF25990"/>
    </source>
</evidence>
<dbReference type="Gene3D" id="1.10.287.470">
    <property type="entry name" value="Helix hairpin bin"/>
    <property type="match status" value="1"/>
</dbReference>
<feature type="domain" description="Multidrug resistance protein MdtA-like C-terminal permuted SH3" evidence="6">
    <location>
        <begin position="390"/>
        <end position="429"/>
    </location>
</feature>
<dbReference type="RefSeq" id="WP_067756213.1">
    <property type="nucleotide sequence ID" value="NZ_CP015772.1"/>
</dbReference>
<dbReference type="InterPro" id="IPR058625">
    <property type="entry name" value="MdtA-like_BSH"/>
</dbReference>
<evidence type="ECO:0000256" key="1">
    <source>
        <dbReference type="ARBA" id="ARBA00004196"/>
    </source>
</evidence>
<organism evidence="8 9">
    <name type="scientific">Niabella ginsenosidivorans</name>
    <dbReference type="NCBI Taxonomy" id="1176587"/>
    <lineage>
        <taxon>Bacteria</taxon>
        <taxon>Pseudomonadati</taxon>
        <taxon>Bacteroidota</taxon>
        <taxon>Chitinophagia</taxon>
        <taxon>Chitinophagales</taxon>
        <taxon>Chitinophagaceae</taxon>
        <taxon>Niabella</taxon>
    </lineage>
</organism>
<dbReference type="NCBIfam" id="TIGR01730">
    <property type="entry name" value="RND_mfp"/>
    <property type="match status" value="1"/>
</dbReference>
<dbReference type="KEGG" id="nia:A8C56_11980"/>
<dbReference type="Gene3D" id="2.40.420.20">
    <property type="match status" value="1"/>
</dbReference>
<dbReference type="AlphaFoldDB" id="A0A1A9I1R6"/>
<dbReference type="InterPro" id="IPR058627">
    <property type="entry name" value="MdtA-like_C"/>
</dbReference>
<evidence type="ECO:0000313" key="8">
    <source>
        <dbReference type="EMBL" id="ANH81598.1"/>
    </source>
</evidence>
<keyword evidence="9" id="KW-1185">Reference proteome</keyword>
<dbReference type="Gene3D" id="2.40.30.170">
    <property type="match status" value="1"/>
</dbReference>
<dbReference type="PANTHER" id="PTHR30469">
    <property type="entry name" value="MULTIDRUG RESISTANCE PROTEIN MDTA"/>
    <property type="match status" value="1"/>
</dbReference>
<proteinExistence type="inferred from homology"/>
<dbReference type="Pfam" id="PF25917">
    <property type="entry name" value="BSH_RND"/>
    <property type="match status" value="1"/>
</dbReference>
<dbReference type="GO" id="GO:0015562">
    <property type="term" value="F:efflux transmembrane transporter activity"/>
    <property type="evidence" value="ECO:0007669"/>
    <property type="project" value="TreeGrafter"/>
</dbReference>
<gene>
    <name evidence="8" type="ORF">A8C56_11980</name>
</gene>
<feature type="domain" description="Multidrug resistance protein MdtA-like barrel-sandwich hybrid" evidence="5">
    <location>
        <begin position="61"/>
        <end position="220"/>
    </location>
</feature>
<evidence type="ECO:0000256" key="4">
    <source>
        <dbReference type="SAM" id="MobiDB-lite"/>
    </source>
</evidence>
<dbReference type="InterPro" id="IPR058636">
    <property type="entry name" value="Beta-barrel_YknX"/>
</dbReference>
<feature type="domain" description="YknX-like beta-barrel" evidence="7">
    <location>
        <begin position="238"/>
        <end position="310"/>
    </location>
</feature>
<dbReference type="OrthoDB" id="9809068at2"/>
<name>A0A1A9I1R6_9BACT</name>